<comment type="caution">
    <text evidence="11">The sequence shown here is derived from an EMBL/GenBank/DDBJ whole genome shotgun (WGS) entry which is preliminary data.</text>
</comment>
<evidence type="ECO:0000259" key="9">
    <source>
        <dbReference type="Pfam" id="PF00401"/>
    </source>
</evidence>
<keyword evidence="7" id="KW-0139">CF(1)</keyword>
<dbReference type="SUPFAM" id="SSF51344">
    <property type="entry name" value="Epsilon subunit of F1F0-ATP synthase N-terminal domain"/>
    <property type="match status" value="1"/>
</dbReference>
<comment type="similarity">
    <text evidence="2">Belongs to the ATPase epsilon chain family.</text>
</comment>
<protein>
    <submittedName>
        <fullName evidence="11">ATPase, F1 complex, delta/epsilon subunit</fullName>
        <ecNumber evidence="11">3.6.3.14</ecNumber>
    </submittedName>
</protein>
<dbReference type="Gene3D" id="1.20.5.440">
    <property type="entry name" value="ATP synthase delta/epsilon subunit, C-terminal domain"/>
    <property type="match status" value="1"/>
</dbReference>
<dbReference type="FunFam" id="2.60.15.10:FF:000001">
    <property type="entry name" value="ATP synthase epsilon chain"/>
    <property type="match status" value="1"/>
</dbReference>
<dbReference type="HAMAP" id="MF_00530">
    <property type="entry name" value="ATP_synth_epsil_bac"/>
    <property type="match status" value="1"/>
</dbReference>
<dbReference type="SUPFAM" id="SSF46604">
    <property type="entry name" value="Epsilon subunit of F1F0-ATP synthase C-terminal domain"/>
    <property type="match status" value="1"/>
</dbReference>
<dbReference type="InterPro" id="IPR020546">
    <property type="entry name" value="ATP_synth_F1_dsu/esu_N"/>
</dbReference>
<keyword evidence="6" id="KW-0472">Membrane</keyword>
<reference evidence="11" key="2">
    <citation type="journal article" date="2014" name="ISME J.">
        <title>Microbial stratification in low pH oxic and suboxic macroscopic growths along an acid mine drainage.</title>
        <authorList>
            <person name="Mendez-Garcia C."/>
            <person name="Mesa V."/>
            <person name="Sprenger R.R."/>
            <person name="Richter M."/>
            <person name="Diez M.S."/>
            <person name="Solano J."/>
            <person name="Bargiela R."/>
            <person name="Golyshina O.V."/>
            <person name="Manteca A."/>
            <person name="Ramos J.L."/>
            <person name="Gallego J.R."/>
            <person name="Llorente I."/>
            <person name="Martins Dos Santos V.A."/>
            <person name="Jensen O.N."/>
            <person name="Pelaez A.I."/>
            <person name="Sanchez J."/>
            <person name="Ferrer M."/>
        </authorList>
    </citation>
    <scope>NUCLEOTIDE SEQUENCE</scope>
</reference>
<dbReference type="InterPro" id="IPR036771">
    <property type="entry name" value="ATPsynth_dsu/esu_N"/>
</dbReference>
<keyword evidence="11" id="KW-0378">Hydrolase</keyword>
<dbReference type="Pfam" id="PF02823">
    <property type="entry name" value="ATP-synt_DE_N"/>
    <property type="match status" value="1"/>
</dbReference>
<reference evidence="11" key="1">
    <citation type="submission" date="2013-08" db="EMBL/GenBank/DDBJ databases">
        <authorList>
            <person name="Mendez C."/>
            <person name="Richter M."/>
            <person name="Ferrer M."/>
            <person name="Sanchez J."/>
        </authorList>
    </citation>
    <scope>NUCLEOTIDE SEQUENCE</scope>
</reference>
<dbReference type="CDD" id="cd12152">
    <property type="entry name" value="F1-ATPase_delta"/>
    <property type="match status" value="1"/>
</dbReference>
<evidence type="ECO:0000256" key="4">
    <source>
        <dbReference type="ARBA" id="ARBA00022475"/>
    </source>
</evidence>
<dbReference type="InterPro" id="IPR020547">
    <property type="entry name" value="ATP_synth_F1_esu_C"/>
</dbReference>
<dbReference type="NCBIfam" id="NF009977">
    <property type="entry name" value="PRK13442.1"/>
    <property type="match status" value="1"/>
</dbReference>
<dbReference type="GO" id="GO:0016787">
    <property type="term" value="F:hydrolase activity"/>
    <property type="evidence" value="ECO:0007669"/>
    <property type="project" value="UniProtKB-KW"/>
</dbReference>
<feature type="domain" description="ATP synthase epsilon subunit C-terminal" evidence="9">
    <location>
        <begin position="90"/>
        <end position="134"/>
    </location>
</feature>
<dbReference type="PANTHER" id="PTHR13822:SF10">
    <property type="entry name" value="ATP SYNTHASE EPSILON CHAIN, CHLOROPLASTIC"/>
    <property type="match status" value="1"/>
</dbReference>
<evidence type="ECO:0000256" key="7">
    <source>
        <dbReference type="ARBA" id="ARBA00023196"/>
    </source>
</evidence>
<evidence type="ECO:0000256" key="3">
    <source>
        <dbReference type="ARBA" id="ARBA00022448"/>
    </source>
</evidence>
<accession>T1BE04</accession>
<keyword evidence="8" id="KW-0066">ATP synthesis</keyword>
<keyword evidence="4" id="KW-1003">Cell membrane</keyword>
<dbReference type="Gene3D" id="2.60.15.10">
    <property type="entry name" value="F0F1 ATP synthase delta/epsilon subunit, N-terminal"/>
    <property type="match status" value="1"/>
</dbReference>
<evidence type="ECO:0000256" key="8">
    <source>
        <dbReference type="ARBA" id="ARBA00023310"/>
    </source>
</evidence>
<keyword evidence="5" id="KW-0406">Ion transport</keyword>
<evidence type="ECO:0000256" key="1">
    <source>
        <dbReference type="ARBA" id="ARBA00004202"/>
    </source>
</evidence>
<evidence type="ECO:0000256" key="5">
    <source>
        <dbReference type="ARBA" id="ARBA00023065"/>
    </source>
</evidence>
<evidence type="ECO:0000256" key="6">
    <source>
        <dbReference type="ARBA" id="ARBA00023136"/>
    </source>
</evidence>
<organism evidence="11">
    <name type="scientific">mine drainage metagenome</name>
    <dbReference type="NCBI Taxonomy" id="410659"/>
    <lineage>
        <taxon>unclassified sequences</taxon>
        <taxon>metagenomes</taxon>
        <taxon>ecological metagenomes</taxon>
    </lineage>
</organism>
<dbReference type="EC" id="3.6.3.14" evidence="11"/>
<dbReference type="NCBIfam" id="NF001847">
    <property type="entry name" value="PRK00571.1-4"/>
    <property type="match status" value="1"/>
</dbReference>
<dbReference type="GO" id="GO:0046933">
    <property type="term" value="F:proton-transporting ATP synthase activity, rotational mechanism"/>
    <property type="evidence" value="ECO:0007669"/>
    <property type="project" value="InterPro"/>
</dbReference>
<feature type="domain" description="ATP synthase F1 complex delta/epsilon subunit N-terminal" evidence="10">
    <location>
        <begin position="7"/>
        <end position="86"/>
    </location>
</feature>
<gene>
    <name evidence="11" type="ORF">B1A_05952</name>
</gene>
<dbReference type="Pfam" id="PF00401">
    <property type="entry name" value="ATP-synt_DE"/>
    <property type="match status" value="1"/>
</dbReference>
<name>T1BE04_9ZZZZ</name>
<dbReference type="AlphaFoldDB" id="T1BE04"/>
<keyword evidence="3" id="KW-0813">Transport</keyword>
<sequence>MAEPHTIQVDIVSAEGEVFSGAATMVFAPASQGDIGVAPRHAPLLSMLKPGEVRVQTPDGQEQFFFVGGGAIEVQPHRVTVLADTALRAKDIDEAAALAAKERAEEALKDRGGLITQAEALAELARAAAQLKISARLRKARS</sequence>
<dbReference type="GO" id="GO:0045259">
    <property type="term" value="C:proton-transporting ATP synthase complex"/>
    <property type="evidence" value="ECO:0007669"/>
    <property type="project" value="UniProtKB-KW"/>
</dbReference>
<dbReference type="NCBIfam" id="TIGR01216">
    <property type="entry name" value="ATP_synt_epsi"/>
    <property type="match status" value="1"/>
</dbReference>
<proteinExistence type="inferred from homology"/>
<dbReference type="EMBL" id="AUZX01004331">
    <property type="protein sequence ID" value="EQD71121.1"/>
    <property type="molecule type" value="Genomic_DNA"/>
</dbReference>
<dbReference type="PANTHER" id="PTHR13822">
    <property type="entry name" value="ATP SYNTHASE DELTA/EPSILON CHAIN"/>
    <property type="match status" value="1"/>
</dbReference>
<comment type="subcellular location">
    <subcellularLocation>
        <location evidence="1">Cell membrane</location>
        <topology evidence="1">Peripheral membrane protein</topology>
    </subcellularLocation>
</comment>
<dbReference type="InterPro" id="IPR001469">
    <property type="entry name" value="ATP_synth_F1_dsu/esu"/>
</dbReference>
<dbReference type="InterPro" id="IPR036794">
    <property type="entry name" value="ATP_F1_dsu/esu_C_sf"/>
</dbReference>
<evidence type="ECO:0000256" key="2">
    <source>
        <dbReference type="ARBA" id="ARBA00005712"/>
    </source>
</evidence>
<dbReference type="GO" id="GO:0005886">
    <property type="term" value="C:plasma membrane"/>
    <property type="evidence" value="ECO:0007669"/>
    <property type="project" value="UniProtKB-SubCell"/>
</dbReference>
<evidence type="ECO:0000259" key="10">
    <source>
        <dbReference type="Pfam" id="PF02823"/>
    </source>
</evidence>
<evidence type="ECO:0000313" key="11">
    <source>
        <dbReference type="EMBL" id="EQD71121.1"/>
    </source>
</evidence>